<keyword evidence="1" id="KW-0646">Protease inhibitor</keyword>
<evidence type="ECO:0000256" key="2">
    <source>
        <dbReference type="ARBA" id="ARBA00022900"/>
    </source>
</evidence>
<dbReference type="InterPro" id="IPR036645">
    <property type="entry name" value="Elafin-like_sf"/>
</dbReference>
<protein>
    <recommendedName>
        <fullName evidence="4">Antistasin-like domain-containing protein</fullName>
    </recommendedName>
</protein>
<comment type="caution">
    <text evidence="5">The sequence shown here is derived from an EMBL/GenBank/DDBJ whole genome shotgun (WGS) entry which is preliminary data.</text>
</comment>
<keyword evidence="3" id="KW-0732">Signal</keyword>
<reference evidence="5 6" key="1">
    <citation type="submission" date="2024-01" db="EMBL/GenBank/DDBJ databases">
        <title>The genome of the rayed Mediterranean limpet Patella caerulea (Linnaeus, 1758).</title>
        <authorList>
            <person name="Anh-Thu Weber A."/>
            <person name="Halstead-Nussloch G."/>
        </authorList>
    </citation>
    <scope>NUCLEOTIDE SEQUENCE [LARGE SCALE GENOMIC DNA]</scope>
    <source>
        <strain evidence="5">AATW-2023a</strain>
        <tissue evidence="5">Whole specimen</tissue>
    </source>
</reference>
<dbReference type="PROSITE" id="PS51252">
    <property type="entry name" value="ANTISTASIN"/>
    <property type="match status" value="1"/>
</dbReference>
<keyword evidence="2" id="KW-0722">Serine protease inhibitor</keyword>
<dbReference type="EMBL" id="JAZGQO010000014">
    <property type="protein sequence ID" value="KAK6170237.1"/>
    <property type="molecule type" value="Genomic_DNA"/>
</dbReference>
<keyword evidence="6" id="KW-1185">Reference proteome</keyword>
<evidence type="ECO:0000256" key="3">
    <source>
        <dbReference type="SAM" id="SignalP"/>
    </source>
</evidence>
<evidence type="ECO:0000313" key="5">
    <source>
        <dbReference type="EMBL" id="KAK6170237.1"/>
    </source>
</evidence>
<dbReference type="Proteomes" id="UP001347796">
    <property type="component" value="Unassembled WGS sequence"/>
</dbReference>
<feature type="domain" description="Antistasin-like" evidence="4">
    <location>
        <begin position="65"/>
        <end position="91"/>
    </location>
</feature>
<accession>A0AAN8J5C8</accession>
<evidence type="ECO:0000259" key="4">
    <source>
        <dbReference type="PROSITE" id="PS51252"/>
    </source>
</evidence>
<dbReference type="GO" id="GO:0005576">
    <property type="term" value="C:extracellular region"/>
    <property type="evidence" value="ECO:0007669"/>
    <property type="project" value="InterPro"/>
</dbReference>
<organism evidence="5 6">
    <name type="scientific">Patella caerulea</name>
    <name type="common">Rayed Mediterranean limpet</name>
    <dbReference type="NCBI Taxonomy" id="87958"/>
    <lineage>
        <taxon>Eukaryota</taxon>
        <taxon>Metazoa</taxon>
        <taxon>Spiralia</taxon>
        <taxon>Lophotrochozoa</taxon>
        <taxon>Mollusca</taxon>
        <taxon>Gastropoda</taxon>
        <taxon>Patellogastropoda</taxon>
        <taxon>Patelloidea</taxon>
        <taxon>Patellidae</taxon>
        <taxon>Patella</taxon>
    </lineage>
</organism>
<sequence length="115" mass="12441">MYLTIAILSSLMISLSAESADCPKVIPGIWGCAYMPKCFADSMCSNAEKCCHHPCGNQCMRVVHCIPVDCGNLKCEFGFDSDSNGCDVCKCRTTKKCGPTDFACIIAKLNNQQGQ</sequence>
<dbReference type="AlphaFoldDB" id="A0AAN8J5C8"/>
<dbReference type="Gene3D" id="4.10.75.10">
    <property type="entry name" value="Elafin-like"/>
    <property type="match status" value="1"/>
</dbReference>
<dbReference type="InterPro" id="IPR008197">
    <property type="entry name" value="WAP_dom"/>
</dbReference>
<proteinExistence type="predicted"/>
<feature type="chain" id="PRO_5042957081" description="Antistasin-like domain-containing protein" evidence="3">
    <location>
        <begin position="20"/>
        <end position="115"/>
    </location>
</feature>
<dbReference type="Pfam" id="PF02822">
    <property type="entry name" value="Antistasin"/>
    <property type="match status" value="1"/>
</dbReference>
<gene>
    <name evidence="5" type="ORF">SNE40_018679</name>
</gene>
<name>A0AAN8J5C8_PATCE</name>
<feature type="signal peptide" evidence="3">
    <location>
        <begin position="1"/>
        <end position="19"/>
    </location>
</feature>
<dbReference type="Pfam" id="PF00095">
    <property type="entry name" value="WAP"/>
    <property type="match status" value="1"/>
</dbReference>
<dbReference type="GO" id="GO:0004867">
    <property type="term" value="F:serine-type endopeptidase inhibitor activity"/>
    <property type="evidence" value="ECO:0007669"/>
    <property type="project" value="UniProtKB-KW"/>
</dbReference>
<evidence type="ECO:0000313" key="6">
    <source>
        <dbReference type="Proteomes" id="UP001347796"/>
    </source>
</evidence>
<dbReference type="SUPFAM" id="SSF57256">
    <property type="entry name" value="Elafin-like"/>
    <property type="match status" value="1"/>
</dbReference>
<evidence type="ECO:0000256" key="1">
    <source>
        <dbReference type="ARBA" id="ARBA00022690"/>
    </source>
</evidence>
<dbReference type="InterPro" id="IPR004094">
    <property type="entry name" value="Antistasin-like"/>
</dbReference>